<evidence type="ECO:0000256" key="7">
    <source>
        <dbReference type="ARBA" id="ARBA00023136"/>
    </source>
</evidence>
<dbReference type="InterPro" id="IPR037066">
    <property type="entry name" value="Plug_dom_sf"/>
</dbReference>
<evidence type="ECO:0000256" key="6">
    <source>
        <dbReference type="ARBA" id="ARBA00023077"/>
    </source>
</evidence>
<organism evidence="13 14">
    <name type="scientific">Rubricoccus marinus</name>
    <dbReference type="NCBI Taxonomy" id="716817"/>
    <lineage>
        <taxon>Bacteria</taxon>
        <taxon>Pseudomonadati</taxon>
        <taxon>Rhodothermota</taxon>
        <taxon>Rhodothermia</taxon>
        <taxon>Rhodothermales</taxon>
        <taxon>Rubricoccaceae</taxon>
        <taxon>Rubricoccus</taxon>
    </lineage>
</organism>
<dbReference type="AlphaFoldDB" id="A0A259U420"/>
<evidence type="ECO:0000256" key="3">
    <source>
        <dbReference type="ARBA" id="ARBA00022448"/>
    </source>
</evidence>
<evidence type="ECO:0008006" key="15">
    <source>
        <dbReference type="Google" id="ProtNLM"/>
    </source>
</evidence>
<dbReference type="PANTHER" id="PTHR30069:SF41">
    <property type="entry name" value="HEME_HEMOPEXIN UTILIZATION PROTEIN C"/>
    <property type="match status" value="1"/>
</dbReference>
<keyword evidence="5 9" id="KW-0812">Transmembrane</keyword>
<evidence type="ECO:0000256" key="1">
    <source>
        <dbReference type="ARBA" id="ARBA00004571"/>
    </source>
</evidence>
<reference evidence="13 14" key="1">
    <citation type="submission" date="2016-11" db="EMBL/GenBank/DDBJ databases">
        <title>Study of marine rhodopsin-containing bacteria.</title>
        <authorList>
            <person name="Yoshizawa S."/>
            <person name="Kumagai Y."/>
            <person name="Kogure K."/>
        </authorList>
    </citation>
    <scope>NUCLEOTIDE SEQUENCE [LARGE SCALE GENOMIC DNA]</scope>
    <source>
        <strain evidence="13 14">SG-29</strain>
    </source>
</reference>
<gene>
    <name evidence="13" type="ORF">BSZ36_11920</name>
</gene>
<dbReference type="Gene3D" id="2.40.170.20">
    <property type="entry name" value="TonB-dependent receptor, beta-barrel domain"/>
    <property type="match status" value="1"/>
</dbReference>
<dbReference type="Gene3D" id="2.60.40.1120">
    <property type="entry name" value="Carboxypeptidase-like, regulatory domain"/>
    <property type="match status" value="1"/>
</dbReference>
<evidence type="ECO:0000259" key="12">
    <source>
        <dbReference type="Pfam" id="PF07715"/>
    </source>
</evidence>
<dbReference type="SUPFAM" id="SSF49464">
    <property type="entry name" value="Carboxypeptidase regulatory domain-like"/>
    <property type="match status" value="1"/>
</dbReference>
<accession>A0A259U420</accession>
<dbReference type="EMBL" id="MQWB01000001">
    <property type="protein sequence ID" value="OZC04711.1"/>
    <property type="molecule type" value="Genomic_DNA"/>
</dbReference>
<evidence type="ECO:0000313" key="13">
    <source>
        <dbReference type="EMBL" id="OZC04711.1"/>
    </source>
</evidence>
<keyword evidence="6 10" id="KW-0798">TonB box</keyword>
<evidence type="ECO:0000256" key="2">
    <source>
        <dbReference type="ARBA" id="ARBA00009810"/>
    </source>
</evidence>
<evidence type="ECO:0000256" key="10">
    <source>
        <dbReference type="RuleBase" id="RU003357"/>
    </source>
</evidence>
<dbReference type="InterPro" id="IPR039426">
    <property type="entry name" value="TonB-dep_rcpt-like"/>
</dbReference>
<dbReference type="GO" id="GO:0044718">
    <property type="term" value="P:siderophore transmembrane transport"/>
    <property type="evidence" value="ECO:0007669"/>
    <property type="project" value="TreeGrafter"/>
</dbReference>
<name>A0A259U420_9BACT</name>
<comment type="similarity">
    <text evidence="2 9 10">Belongs to the TonB-dependent receptor family.</text>
</comment>
<dbReference type="InterPro" id="IPR012910">
    <property type="entry name" value="Plug_dom"/>
</dbReference>
<dbReference type="GO" id="GO:0015344">
    <property type="term" value="F:siderophore uptake transmembrane transporter activity"/>
    <property type="evidence" value="ECO:0007669"/>
    <property type="project" value="TreeGrafter"/>
</dbReference>
<dbReference type="InterPro" id="IPR036942">
    <property type="entry name" value="Beta-barrel_TonB_sf"/>
</dbReference>
<dbReference type="PANTHER" id="PTHR30069">
    <property type="entry name" value="TONB-DEPENDENT OUTER MEMBRANE RECEPTOR"/>
    <property type="match status" value="1"/>
</dbReference>
<keyword evidence="3 9" id="KW-0813">Transport</keyword>
<evidence type="ECO:0000256" key="9">
    <source>
        <dbReference type="PROSITE-ProRule" id="PRU01360"/>
    </source>
</evidence>
<protein>
    <recommendedName>
        <fullName evidence="15">TonB-dependent receptor</fullName>
    </recommendedName>
</protein>
<evidence type="ECO:0000256" key="4">
    <source>
        <dbReference type="ARBA" id="ARBA00022452"/>
    </source>
</evidence>
<keyword evidence="14" id="KW-1185">Reference proteome</keyword>
<dbReference type="InterPro" id="IPR008969">
    <property type="entry name" value="CarboxyPept-like_regulatory"/>
</dbReference>
<dbReference type="InterPro" id="IPR000531">
    <property type="entry name" value="Beta-barrel_TonB"/>
</dbReference>
<dbReference type="Gene3D" id="2.170.130.10">
    <property type="entry name" value="TonB-dependent receptor, plug domain"/>
    <property type="match status" value="1"/>
</dbReference>
<evidence type="ECO:0000256" key="5">
    <source>
        <dbReference type="ARBA" id="ARBA00022692"/>
    </source>
</evidence>
<comment type="caution">
    <text evidence="13">The sequence shown here is derived from an EMBL/GenBank/DDBJ whole genome shotgun (WGS) entry which is preliminary data.</text>
</comment>
<evidence type="ECO:0000256" key="8">
    <source>
        <dbReference type="ARBA" id="ARBA00023237"/>
    </source>
</evidence>
<feature type="domain" description="TonB-dependent receptor-like beta-barrel" evidence="11">
    <location>
        <begin position="277"/>
        <end position="698"/>
    </location>
</feature>
<proteinExistence type="inferred from homology"/>
<sequence length="739" mass="79293">MAGRVVDGNGFGVADAVVLATDQTGGVSRSGVTAPDGVYEIADLAPGAYAIEAHIDGAPSGWTSIATIVAGQATALDVRLDLYLLRESVTVTASATNADVDAEEIERWQANDLADVFRTIPSVSVGGSLGLAQKIYLRGLEDTQLNVNVDGAQLTGTLFHHIGRVQIEPELLEEVEVQAGAGEATAGFGAIGGAIRFRTKDADDLLAPGRRVGALAKGSVFTNEGYKTSLSAFGRVTDGWSVLGSAIYVDRGTLTDGGGAELFGTAADQFLGFAKVTGAITARQRLTLSYEHRDEDGEFGARPNWPVLEGEPLFAGDAGRRTAVANYLVDAGPLAFIEATAYATRAQFEQDRSDRWGLYGADTDTYGFDLRNTSSFGANELIYGVEGRFDRVASEYRADPEVWADWAWDPEIGRFEEAGDLFGAYLQGHARPVAPVLLSAGVRYDSYSLDQVTYGNQTSSDGFSGNVGVLYEPHPFVDLTAGVAQAFRGKEVGDAFTLEHRPGSISIDPNLQPERVTNAEAGATFDSGPWFASAAVYRMAIDDVILDQLGNNRVEGQDAVFYENVGELTTDGIELGIGFASERFRARLFYTTYDAELNDHTVEGYEEIGLANASGDTWDLSLLFAPTRTVELGWNTRVVQDLDDITVLYRAVEIGWIDALQTVDKPGYAVHDLAARWSPRLGGALGRRVELGLTVRNLFDVQYRDHASVADYNAIAGWEGVAGLYEAGRDIRLSVSLGL</sequence>
<dbReference type="Proteomes" id="UP000216446">
    <property type="component" value="Unassembled WGS sequence"/>
</dbReference>
<keyword evidence="7 9" id="KW-0472">Membrane</keyword>
<dbReference type="PROSITE" id="PS52016">
    <property type="entry name" value="TONB_DEPENDENT_REC_3"/>
    <property type="match status" value="1"/>
</dbReference>
<dbReference type="Pfam" id="PF07715">
    <property type="entry name" value="Plug"/>
    <property type="match status" value="1"/>
</dbReference>
<comment type="subcellular location">
    <subcellularLocation>
        <location evidence="1 9">Cell outer membrane</location>
        <topology evidence="1 9">Multi-pass membrane protein</topology>
    </subcellularLocation>
</comment>
<dbReference type="SUPFAM" id="SSF56935">
    <property type="entry name" value="Porins"/>
    <property type="match status" value="1"/>
</dbReference>
<dbReference type="Pfam" id="PF13620">
    <property type="entry name" value="CarboxypepD_reg"/>
    <property type="match status" value="1"/>
</dbReference>
<feature type="domain" description="TonB-dependent receptor plug" evidence="12">
    <location>
        <begin position="96"/>
        <end position="194"/>
    </location>
</feature>
<keyword evidence="4 9" id="KW-1134">Transmembrane beta strand</keyword>
<dbReference type="Pfam" id="PF00593">
    <property type="entry name" value="TonB_dep_Rec_b-barrel"/>
    <property type="match status" value="1"/>
</dbReference>
<dbReference type="GO" id="GO:0009279">
    <property type="term" value="C:cell outer membrane"/>
    <property type="evidence" value="ECO:0007669"/>
    <property type="project" value="UniProtKB-SubCell"/>
</dbReference>
<evidence type="ECO:0000259" key="11">
    <source>
        <dbReference type="Pfam" id="PF00593"/>
    </source>
</evidence>
<keyword evidence="8 9" id="KW-0998">Cell outer membrane</keyword>
<evidence type="ECO:0000313" key="14">
    <source>
        <dbReference type="Proteomes" id="UP000216446"/>
    </source>
</evidence>
<dbReference type="InParanoid" id="A0A259U420"/>